<dbReference type="Pfam" id="PF01979">
    <property type="entry name" value="Amidohydro_1"/>
    <property type="match status" value="1"/>
</dbReference>
<comment type="caution">
    <text evidence="2">The sequence shown here is derived from an EMBL/GenBank/DDBJ whole genome shotgun (WGS) entry which is preliminary data.</text>
</comment>
<evidence type="ECO:0000313" key="3">
    <source>
        <dbReference type="Proteomes" id="UP000607645"/>
    </source>
</evidence>
<name>A0A8J6MBN2_9FIRM</name>
<dbReference type="SUPFAM" id="SSF51338">
    <property type="entry name" value="Composite domain of metallo-dependent hydrolases"/>
    <property type="match status" value="2"/>
</dbReference>
<proteinExistence type="predicted"/>
<evidence type="ECO:0000259" key="1">
    <source>
        <dbReference type="Pfam" id="PF01979"/>
    </source>
</evidence>
<dbReference type="Gene3D" id="3.20.20.140">
    <property type="entry name" value="Metal-dependent hydrolases"/>
    <property type="match status" value="1"/>
</dbReference>
<dbReference type="PANTHER" id="PTHR43135:SF3">
    <property type="entry name" value="ALPHA-D-RIBOSE 1-METHYLPHOSPHONATE 5-TRIPHOSPHATE DIPHOSPHATASE"/>
    <property type="match status" value="1"/>
</dbReference>
<evidence type="ECO:0000313" key="2">
    <source>
        <dbReference type="EMBL" id="MBC5735785.1"/>
    </source>
</evidence>
<keyword evidence="3" id="KW-1185">Reference proteome</keyword>
<gene>
    <name evidence="2" type="ORF">H8S62_02005</name>
</gene>
<dbReference type="GO" id="GO:0016810">
    <property type="term" value="F:hydrolase activity, acting on carbon-nitrogen (but not peptide) bonds"/>
    <property type="evidence" value="ECO:0007669"/>
    <property type="project" value="InterPro"/>
</dbReference>
<dbReference type="PANTHER" id="PTHR43135">
    <property type="entry name" value="ALPHA-D-RIBOSE 1-METHYLPHOSPHONATE 5-TRIPHOSPHATE DIPHOSPHATASE"/>
    <property type="match status" value="1"/>
</dbReference>
<sequence length="388" mass="41030">MSKTLIRNIGTMYSGDIYQPVLNRDSLIIENGKIAAIGEGLAAPAGAEVIDTMGTTVMPGLLDSHCHVVLGEWTPRQTALGWIDNYVRAGVTGLVSAGETHIPGKPKDAAGQKAMATLSFKTYNNLRPSGMKVYAGAFILMADTTEEDFRELAELGITHTGEIGLGSANRVHNTKHMIDWGHKYGIKFLCHSGSTYLYGSAVMDPDTVVGLNPDVICHVTYADLSAETIERFFRDTGASIEFCRTQCPNLKNTVEVVNKARERNELHRLMLGNDAPSGLGVFPRGIWEMVCLLSGTAKLPPPQAVACATGNTARAIGLKDVGTLAEGKCADLIICDAPLGGTGDDAGASIAEGTVPGVSMVLIDGAVMHEGAAVNTAPPKRAAVRIQV</sequence>
<dbReference type="CDD" id="cd01292">
    <property type="entry name" value="metallo-dependent_hydrolases"/>
    <property type="match status" value="1"/>
</dbReference>
<dbReference type="InterPro" id="IPR032466">
    <property type="entry name" value="Metal_Hydrolase"/>
</dbReference>
<accession>A0A8J6MBN2</accession>
<reference evidence="2" key="1">
    <citation type="submission" date="2020-08" db="EMBL/GenBank/DDBJ databases">
        <title>Genome public.</title>
        <authorList>
            <person name="Liu C."/>
            <person name="Sun Q."/>
        </authorList>
    </citation>
    <scope>NUCLEOTIDE SEQUENCE</scope>
    <source>
        <strain evidence="2">NSJ-52</strain>
    </source>
</reference>
<dbReference type="Gene3D" id="2.30.40.10">
    <property type="entry name" value="Urease, subunit C, domain 1"/>
    <property type="match status" value="1"/>
</dbReference>
<dbReference type="InterPro" id="IPR011059">
    <property type="entry name" value="Metal-dep_hydrolase_composite"/>
</dbReference>
<dbReference type="EMBL" id="JACOPQ010000001">
    <property type="protein sequence ID" value="MBC5735785.1"/>
    <property type="molecule type" value="Genomic_DNA"/>
</dbReference>
<dbReference type="InterPro" id="IPR006680">
    <property type="entry name" value="Amidohydro-rel"/>
</dbReference>
<dbReference type="Proteomes" id="UP000607645">
    <property type="component" value="Unassembled WGS sequence"/>
</dbReference>
<feature type="domain" description="Amidohydrolase-related" evidence="1">
    <location>
        <begin position="57"/>
        <end position="366"/>
    </location>
</feature>
<dbReference type="InterPro" id="IPR051781">
    <property type="entry name" value="Metallo-dep_Hydrolase"/>
</dbReference>
<dbReference type="SUPFAM" id="SSF51556">
    <property type="entry name" value="Metallo-dependent hydrolases"/>
    <property type="match status" value="1"/>
</dbReference>
<protein>
    <submittedName>
        <fullName evidence="2">Amidohydrolase family protein</fullName>
    </submittedName>
</protein>
<dbReference type="AlphaFoldDB" id="A0A8J6MBN2"/>
<organism evidence="2 3">
    <name type="scientific">Lawsonibacter faecis</name>
    <dbReference type="NCBI Taxonomy" id="2763052"/>
    <lineage>
        <taxon>Bacteria</taxon>
        <taxon>Bacillati</taxon>
        <taxon>Bacillota</taxon>
        <taxon>Clostridia</taxon>
        <taxon>Eubacteriales</taxon>
        <taxon>Oscillospiraceae</taxon>
        <taxon>Lawsonibacter</taxon>
    </lineage>
</organism>
<dbReference type="RefSeq" id="WP_186918316.1">
    <property type="nucleotide sequence ID" value="NZ_JACOPQ010000001.1"/>
</dbReference>